<sequence length="124" mass="13909">MANPACESDAAVPYPFGGCLLAEETYLKEGICRWLNVFQDNPAFTLFFDFDKDLIKETLDIEGCKGIRIFPVIDKGGKMNVMIVAKNTENNEITNAEGKITHIDCCGQNGESRFYNEKVKDKCE</sequence>
<name>A0A926Y3E8_9BACT</name>
<comment type="caution">
    <text evidence="1">The sequence shown here is derived from an EMBL/GenBank/DDBJ whole genome shotgun (WGS) entry which is preliminary data.</text>
</comment>
<dbReference type="RefSeq" id="WP_190887663.1">
    <property type="nucleotide sequence ID" value="NZ_JACWZY010000010.1"/>
</dbReference>
<keyword evidence="2" id="KW-1185">Reference proteome</keyword>
<proteinExistence type="predicted"/>
<evidence type="ECO:0000313" key="2">
    <source>
        <dbReference type="Proteomes" id="UP000598820"/>
    </source>
</evidence>
<dbReference type="AlphaFoldDB" id="A0A926Y3E8"/>
<evidence type="ECO:0000313" key="1">
    <source>
        <dbReference type="EMBL" id="MBD2701810.1"/>
    </source>
</evidence>
<reference evidence="1" key="1">
    <citation type="submission" date="2020-09" db="EMBL/GenBank/DDBJ databases">
        <authorList>
            <person name="Kim M.K."/>
        </authorList>
    </citation>
    <scope>NUCLEOTIDE SEQUENCE</scope>
    <source>
        <strain evidence="1">BT702</strain>
    </source>
</reference>
<organism evidence="1 2">
    <name type="scientific">Spirosoma profusum</name>
    <dbReference type="NCBI Taxonomy" id="2771354"/>
    <lineage>
        <taxon>Bacteria</taxon>
        <taxon>Pseudomonadati</taxon>
        <taxon>Bacteroidota</taxon>
        <taxon>Cytophagia</taxon>
        <taxon>Cytophagales</taxon>
        <taxon>Cytophagaceae</taxon>
        <taxon>Spirosoma</taxon>
    </lineage>
</organism>
<accession>A0A926Y3E8</accession>
<gene>
    <name evidence="1" type="ORF">IC229_14255</name>
</gene>
<dbReference type="Proteomes" id="UP000598820">
    <property type="component" value="Unassembled WGS sequence"/>
</dbReference>
<dbReference type="EMBL" id="JACWZY010000010">
    <property type="protein sequence ID" value="MBD2701810.1"/>
    <property type="molecule type" value="Genomic_DNA"/>
</dbReference>
<protein>
    <submittedName>
        <fullName evidence="1">Uncharacterized protein</fullName>
    </submittedName>
</protein>